<proteinExistence type="predicted"/>
<gene>
    <name evidence="3" type="ORF">OLC1_LOCUS5170</name>
</gene>
<keyword evidence="4" id="KW-1185">Reference proteome</keyword>
<evidence type="ECO:0000256" key="1">
    <source>
        <dbReference type="SAM" id="Phobius"/>
    </source>
</evidence>
<organism evidence="3 4">
    <name type="scientific">Oldenlandia corymbosa var. corymbosa</name>
    <dbReference type="NCBI Taxonomy" id="529605"/>
    <lineage>
        <taxon>Eukaryota</taxon>
        <taxon>Viridiplantae</taxon>
        <taxon>Streptophyta</taxon>
        <taxon>Embryophyta</taxon>
        <taxon>Tracheophyta</taxon>
        <taxon>Spermatophyta</taxon>
        <taxon>Magnoliopsida</taxon>
        <taxon>eudicotyledons</taxon>
        <taxon>Gunneridae</taxon>
        <taxon>Pentapetalae</taxon>
        <taxon>asterids</taxon>
        <taxon>lamiids</taxon>
        <taxon>Gentianales</taxon>
        <taxon>Rubiaceae</taxon>
        <taxon>Rubioideae</taxon>
        <taxon>Spermacoceae</taxon>
        <taxon>Hedyotis-Oldenlandia complex</taxon>
        <taxon>Oldenlandia</taxon>
    </lineage>
</organism>
<dbReference type="Pfam" id="PF09335">
    <property type="entry name" value="VTT_dom"/>
    <property type="match status" value="1"/>
</dbReference>
<feature type="transmembrane region" description="Helical" evidence="1">
    <location>
        <begin position="163"/>
        <end position="190"/>
    </location>
</feature>
<feature type="transmembrane region" description="Helical" evidence="1">
    <location>
        <begin position="250"/>
        <end position="270"/>
    </location>
</feature>
<keyword evidence="1" id="KW-1133">Transmembrane helix</keyword>
<keyword evidence="1" id="KW-0812">Transmembrane</keyword>
<dbReference type="AlphaFoldDB" id="A0AAV1CE60"/>
<feature type="transmembrane region" description="Helical" evidence="1">
    <location>
        <begin position="133"/>
        <end position="151"/>
    </location>
</feature>
<evidence type="ECO:0000259" key="2">
    <source>
        <dbReference type="Pfam" id="PF09335"/>
    </source>
</evidence>
<feature type="transmembrane region" description="Helical" evidence="1">
    <location>
        <begin position="85"/>
        <end position="106"/>
    </location>
</feature>
<evidence type="ECO:0000313" key="4">
    <source>
        <dbReference type="Proteomes" id="UP001161247"/>
    </source>
</evidence>
<dbReference type="InterPro" id="IPR032816">
    <property type="entry name" value="VTT_dom"/>
</dbReference>
<dbReference type="PANTHER" id="PTHR46431">
    <property type="entry name" value="EXPRESSED PROTEIN"/>
    <property type="match status" value="1"/>
</dbReference>
<feature type="transmembrane region" description="Helical" evidence="1">
    <location>
        <begin position="290"/>
        <end position="311"/>
    </location>
</feature>
<evidence type="ECO:0000313" key="3">
    <source>
        <dbReference type="EMBL" id="CAI9093854.1"/>
    </source>
</evidence>
<protein>
    <submittedName>
        <fullName evidence="3">OLC1v1029444C1</fullName>
    </submittedName>
</protein>
<reference evidence="3" key="1">
    <citation type="submission" date="2023-03" db="EMBL/GenBank/DDBJ databases">
        <authorList>
            <person name="Julca I."/>
        </authorList>
    </citation>
    <scope>NUCLEOTIDE SEQUENCE</scope>
</reference>
<dbReference type="Proteomes" id="UP001161247">
    <property type="component" value="Chromosome 2"/>
</dbReference>
<dbReference type="EMBL" id="OX459119">
    <property type="protein sequence ID" value="CAI9093854.1"/>
    <property type="molecule type" value="Genomic_DNA"/>
</dbReference>
<accession>A0AAV1CE60</accession>
<dbReference type="PANTHER" id="PTHR46431:SF7">
    <property type="entry name" value="SNARE ASSOCIATED GOLGI PROTEIN FAMILY"/>
    <property type="match status" value="1"/>
</dbReference>
<keyword evidence="1" id="KW-0472">Membrane</keyword>
<sequence length="327" mass="36035">MKHGLENGDTVVPILGWKGREEEDDLKGDYVKLNDGDLECGFCGTDRGLEAVESSASSSSSSSPSSTSSSSAPLASCCNGFWCSLWWWAKLLLVGSSLAVLAAVFFKWIGPFFMDKEIIPIISWETRTFSRPILALIVFASVAFFPTLFLPSSPSMWVAGMTFGYGFGFLLIIGAVVIGVSLPFFIGSLFHHQIQGLLERYPKKASVIRLAGEGNFFNQFRAVALIRISPFPYIIYNYCAVATDVKYLPYLLGSLVGMTPEIFLTLYTGILIKTLADASHDHHMLSAQQIVLNIIGFGITAITTVIVTVYAKRRLKELQREEELLLQ</sequence>
<feature type="domain" description="VTT" evidence="2">
    <location>
        <begin position="150"/>
        <end position="270"/>
    </location>
</feature>
<name>A0AAV1CE60_OLDCO</name>